<dbReference type="NCBIfam" id="TIGR01704">
    <property type="entry name" value="MTA_SAH-Nsdase"/>
    <property type="match status" value="1"/>
</dbReference>
<dbReference type="EMBL" id="LYBM01000056">
    <property type="protein sequence ID" value="ODA30228.1"/>
    <property type="molecule type" value="Genomic_DNA"/>
</dbReference>
<dbReference type="GO" id="GO:0009164">
    <property type="term" value="P:nucleoside catabolic process"/>
    <property type="evidence" value="ECO:0007669"/>
    <property type="project" value="InterPro"/>
</dbReference>
<accession>A0A1C3EAH3</accession>
<protein>
    <recommendedName>
        <fullName evidence="2">adenosylhomocysteine nucleosidase</fullName>
        <ecNumber evidence="2">3.2.2.9</ecNumber>
    </recommendedName>
</protein>
<dbReference type="Gene3D" id="3.40.50.1580">
    <property type="entry name" value="Nucleoside phosphorylase domain"/>
    <property type="match status" value="1"/>
</dbReference>
<dbReference type="InterPro" id="IPR010049">
    <property type="entry name" value="MTA_SAH_Nsdase"/>
</dbReference>
<dbReference type="SUPFAM" id="SSF53167">
    <property type="entry name" value="Purine and uridine phosphorylases"/>
    <property type="match status" value="1"/>
</dbReference>
<dbReference type="STRING" id="1080227.A8L45_20715"/>
<dbReference type="PANTHER" id="PTHR46832">
    <property type="entry name" value="5'-METHYLTHIOADENOSINE/S-ADENOSYLHOMOCYSTEINE NUCLEOSIDASE"/>
    <property type="match status" value="1"/>
</dbReference>
<evidence type="ECO:0000256" key="1">
    <source>
        <dbReference type="ARBA" id="ARBA00004945"/>
    </source>
</evidence>
<sequence>MRLGIISAIKSETSVLMEQLESVESIASPYQIYKGTLKGIDVILCICGLGKGNAAAATQTMIDRFEVQEIINLGICGGLRPDAKIGDVIVSASFVQHDFNLGLGDRHYAWHPTYESHLVTTQLPRSLPLNADAVLASGDMFINDLVVKQRLIELTGASGCDMESAAIAQICFRNRIPFVSIRGVSDIAEDVPGDFDSNMKQAIQSSTELLLRSIIRSPEASVV</sequence>
<keyword evidence="5" id="KW-0486">Methionine biosynthesis</keyword>
<organism evidence="7 8">
    <name type="scientific">Veronia pacifica</name>
    <dbReference type="NCBI Taxonomy" id="1080227"/>
    <lineage>
        <taxon>Bacteria</taxon>
        <taxon>Pseudomonadati</taxon>
        <taxon>Pseudomonadota</taxon>
        <taxon>Gammaproteobacteria</taxon>
        <taxon>Vibrionales</taxon>
        <taxon>Vibrionaceae</taxon>
        <taxon>Veronia</taxon>
    </lineage>
</organism>
<dbReference type="RefSeq" id="WP_068905263.1">
    <property type="nucleotide sequence ID" value="NZ_JBHUIF010000017.1"/>
</dbReference>
<evidence type="ECO:0000256" key="2">
    <source>
        <dbReference type="ARBA" id="ARBA00011974"/>
    </source>
</evidence>
<dbReference type="UniPathway" id="UPA00904">
    <property type="reaction ID" value="UER00871"/>
</dbReference>
<evidence type="ECO:0000256" key="4">
    <source>
        <dbReference type="ARBA" id="ARBA00022801"/>
    </source>
</evidence>
<evidence type="ECO:0000313" key="7">
    <source>
        <dbReference type="EMBL" id="ODA30228.1"/>
    </source>
</evidence>
<dbReference type="PANTHER" id="PTHR46832:SF1">
    <property type="entry name" value="5'-METHYLTHIOADENOSINE_S-ADENOSYLHOMOCYSTEINE NUCLEOSIDASE"/>
    <property type="match status" value="1"/>
</dbReference>
<dbReference type="InterPro" id="IPR035994">
    <property type="entry name" value="Nucleoside_phosphorylase_sf"/>
</dbReference>
<keyword evidence="3" id="KW-0028">Amino-acid biosynthesis</keyword>
<reference evidence="7 8" key="1">
    <citation type="submission" date="2016-05" db="EMBL/GenBank/DDBJ databases">
        <title>Genomic Taxonomy of the Vibrionaceae.</title>
        <authorList>
            <person name="Gomez-Gil B."/>
            <person name="Enciso-Ibarra J."/>
        </authorList>
    </citation>
    <scope>NUCLEOTIDE SEQUENCE [LARGE SCALE GENOMIC DNA]</scope>
    <source>
        <strain evidence="7 8">CAIM 1920</strain>
    </source>
</reference>
<dbReference type="GO" id="GO:0008930">
    <property type="term" value="F:methylthioadenosine nucleosidase activity"/>
    <property type="evidence" value="ECO:0007669"/>
    <property type="project" value="InterPro"/>
</dbReference>
<dbReference type="AlphaFoldDB" id="A0A1C3EAH3"/>
<keyword evidence="8" id="KW-1185">Reference proteome</keyword>
<dbReference type="CDD" id="cd09008">
    <property type="entry name" value="MTAN"/>
    <property type="match status" value="1"/>
</dbReference>
<dbReference type="GO" id="GO:0005829">
    <property type="term" value="C:cytosol"/>
    <property type="evidence" value="ECO:0007669"/>
    <property type="project" value="TreeGrafter"/>
</dbReference>
<evidence type="ECO:0000256" key="3">
    <source>
        <dbReference type="ARBA" id="ARBA00022605"/>
    </source>
</evidence>
<evidence type="ECO:0000256" key="5">
    <source>
        <dbReference type="ARBA" id="ARBA00023167"/>
    </source>
</evidence>
<dbReference type="Pfam" id="PF01048">
    <property type="entry name" value="PNP_UDP_1"/>
    <property type="match status" value="1"/>
</dbReference>
<name>A0A1C3EAH3_9GAMM</name>
<gene>
    <name evidence="7" type="ORF">A8L45_20715</name>
</gene>
<feature type="domain" description="Nucleoside phosphorylase" evidence="6">
    <location>
        <begin position="2"/>
        <end position="214"/>
    </location>
</feature>
<dbReference type="EC" id="3.2.2.9" evidence="2"/>
<evidence type="ECO:0000259" key="6">
    <source>
        <dbReference type="Pfam" id="PF01048"/>
    </source>
</evidence>
<dbReference type="GO" id="GO:0019509">
    <property type="term" value="P:L-methionine salvage from methylthioadenosine"/>
    <property type="evidence" value="ECO:0007669"/>
    <property type="project" value="UniProtKB-UniPathway"/>
</dbReference>
<dbReference type="GO" id="GO:0008782">
    <property type="term" value="F:adenosylhomocysteine nucleosidase activity"/>
    <property type="evidence" value="ECO:0007669"/>
    <property type="project" value="UniProtKB-EC"/>
</dbReference>
<keyword evidence="4" id="KW-0378">Hydrolase</keyword>
<dbReference type="OrthoDB" id="9792278at2"/>
<comment type="pathway">
    <text evidence="1">Amino-acid biosynthesis; L-methionine biosynthesis via salvage pathway; S-methyl-5-thio-alpha-D-ribose 1-phosphate from S-methyl-5'-thioadenosine (hydrolase route): step 1/2.</text>
</comment>
<evidence type="ECO:0000313" key="8">
    <source>
        <dbReference type="Proteomes" id="UP000094936"/>
    </source>
</evidence>
<dbReference type="InterPro" id="IPR000845">
    <property type="entry name" value="Nucleoside_phosphorylase_d"/>
</dbReference>
<proteinExistence type="predicted"/>
<dbReference type="Proteomes" id="UP000094936">
    <property type="component" value="Unassembled WGS sequence"/>
</dbReference>
<dbReference type="GO" id="GO:0019284">
    <property type="term" value="P:L-methionine salvage from S-adenosylmethionine"/>
    <property type="evidence" value="ECO:0007669"/>
    <property type="project" value="TreeGrafter"/>
</dbReference>
<comment type="caution">
    <text evidence="7">The sequence shown here is derived from an EMBL/GenBank/DDBJ whole genome shotgun (WGS) entry which is preliminary data.</text>
</comment>